<dbReference type="Proteomes" id="UP000887565">
    <property type="component" value="Unplaced"/>
</dbReference>
<accession>A0A915J4B0</accession>
<protein>
    <submittedName>
        <fullName evidence="2">Uncharacterized protein</fullName>
    </submittedName>
</protein>
<name>A0A915J4B0_ROMCU</name>
<evidence type="ECO:0000313" key="1">
    <source>
        <dbReference type="Proteomes" id="UP000887565"/>
    </source>
</evidence>
<dbReference type="WBParaSite" id="nRc.2.0.1.t21307-RA">
    <property type="protein sequence ID" value="nRc.2.0.1.t21307-RA"/>
    <property type="gene ID" value="nRc.2.0.1.g21307"/>
</dbReference>
<proteinExistence type="predicted"/>
<sequence>MIEKITMENEQEVVIRTELILLMSGEMASDDKKNKPVKLFVRVHFGHNANTTSQPRKQRANFLKKRSAKSTFAGVVHITFHSIVRLSNYNI</sequence>
<evidence type="ECO:0000313" key="2">
    <source>
        <dbReference type="WBParaSite" id="nRc.2.0.1.t21307-RA"/>
    </source>
</evidence>
<keyword evidence="1" id="KW-1185">Reference proteome</keyword>
<dbReference type="AlphaFoldDB" id="A0A915J4B0"/>
<reference evidence="2" key="1">
    <citation type="submission" date="2022-11" db="UniProtKB">
        <authorList>
            <consortium name="WormBaseParasite"/>
        </authorList>
    </citation>
    <scope>IDENTIFICATION</scope>
</reference>
<organism evidence="1 2">
    <name type="scientific">Romanomermis culicivorax</name>
    <name type="common">Nematode worm</name>
    <dbReference type="NCBI Taxonomy" id="13658"/>
    <lineage>
        <taxon>Eukaryota</taxon>
        <taxon>Metazoa</taxon>
        <taxon>Ecdysozoa</taxon>
        <taxon>Nematoda</taxon>
        <taxon>Enoplea</taxon>
        <taxon>Dorylaimia</taxon>
        <taxon>Mermithida</taxon>
        <taxon>Mermithoidea</taxon>
        <taxon>Mermithidae</taxon>
        <taxon>Romanomermis</taxon>
    </lineage>
</organism>